<dbReference type="InterPro" id="IPR009351">
    <property type="entry name" value="AlkZ-like"/>
</dbReference>
<name>A0A9D2I6Q4_9FIRM</name>
<gene>
    <name evidence="1" type="ORF">H9717_14645</name>
</gene>
<dbReference type="AlphaFoldDB" id="A0A9D2I6Q4"/>
<evidence type="ECO:0000313" key="2">
    <source>
        <dbReference type="Proteomes" id="UP000886858"/>
    </source>
</evidence>
<organism evidence="1 2">
    <name type="scientific">Candidatus Eisenbergiella merdipullorum</name>
    <dbReference type="NCBI Taxonomy" id="2838553"/>
    <lineage>
        <taxon>Bacteria</taxon>
        <taxon>Bacillati</taxon>
        <taxon>Bacillota</taxon>
        <taxon>Clostridia</taxon>
        <taxon>Lachnospirales</taxon>
        <taxon>Lachnospiraceae</taxon>
        <taxon>Eisenbergiella</taxon>
    </lineage>
</organism>
<dbReference type="EMBL" id="DWYY01000169">
    <property type="protein sequence ID" value="HJA94326.1"/>
    <property type="molecule type" value="Genomic_DNA"/>
</dbReference>
<dbReference type="GO" id="GO:0003677">
    <property type="term" value="F:DNA binding"/>
    <property type="evidence" value="ECO:0007669"/>
    <property type="project" value="UniProtKB-KW"/>
</dbReference>
<proteinExistence type="predicted"/>
<sequence length="400" mass="45571">MGKTIKVDVEQIRSYRLYVHNLDKKNSISEMLSVSGTCGIQNSPPGAWETSMFNRIENCTLSILYNALYEQKNLLQAWSYRGAPVVFPTAQSDIFLSSLIAQEGEQPWIYTRGITLALEFLQMSFEELLPLVKNALKYLDTHTISSKESLDNVLADIISDNLPKEKQNLWNFPSMYGHPDKQTVGGAVVSFLLRPCSFLGLVVFGQRDGISPTFTSFKNWTGHEIMHLPNAEKELVKKYLHCYGPTTLTAFQNWLGCSPKQAKRLWDNVIDEMEQVSVNGKIRYMLSMDIDCLIHSKTNDRQILLLGAHDPYLELKDRPTILPDPALHKIVWKTVGNPGAVLKDGRIVGIWKAKTIKDKLDIIITLFEEIQQSEKQTMSDRAEEYTLFRKLNLRKVIIES</sequence>
<reference evidence="1" key="2">
    <citation type="submission" date="2021-04" db="EMBL/GenBank/DDBJ databases">
        <authorList>
            <person name="Gilroy R."/>
        </authorList>
    </citation>
    <scope>NUCLEOTIDE SEQUENCE</scope>
    <source>
        <strain evidence="1">CHK179-7159</strain>
    </source>
</reference>
<accession>A0A9D2I6Q4</accession>
<keyword evidence="1" id="KW-0238">DNA-binding</keyword>
<dbReference type="PANTHER" id="PTHR38479">
    <property type="entry name" value="LMO0824 PROTEIN"/>
    <property type="match status" value="1"/>
</dbReference>
<protein>
    <submittedName>
        <fullName evidence="1">Winged helix DNA-binding domain-containing protein</fullName>
    </submittedName>
</protein>
<evidence type="ECO:0000313" key="1">
    <source>
        <dbReference type="EMBL" id="HJA94326.1"/>
    </source>
</evidence>
<dbReference type="PANTHER" id="PTHR38479:SF2">
    <property type="entry name" value="WINGED HELIX DNA-BINDING DOMAIN-CONTAINING PROTEIN"/>
    <property type="match status" value="1"/>
</dbReference>
<dbReference type="Pfam" id="PF06224">
    <property type="entry name" value="AlkZ-like"/>
    <property type="match status" value="1"/>
</dbReference>
<reference evidence="1" key="1">
    <citation type="journal article" date="2021" name="PeerJ">
        <title>Extensive microbial diversity within the chicken gut microbiome revealed by metagenomics and culture.</title>
        <authorList>
            <person name="Gilroy R."/>
            <person name="Ravi A."/>
            <person name="Getino M."/>
            <person name="Pursley I."/>
            <person name="Horton D.L."/>
            <person name="Alikhan N.F."/>
            <person name="Baker D."/>
            <person name="Gharbi K."/>
            <person name="Hall N."/>
            <person name="Watson M."/>
            <person name="Adriaenssens E.M."/>
            <person name="Foster-Nyarko E."/>
            <person name="Jarju S."/>
            <person name="Secka A."/>
            <person name="Antonio M."/>
            <person name="Oren A."/>
            <person name="Chaudhuri R.R."/>
            <person name="La Ragione R."/>
            <person name="Hildebrand F."/>
            <person name="Pallen M.J."/>
        </authorList>
    </citation>
    <scope>NUCLEOTIDE SEQUENCE</scope>
    <source>
        <strain evidence="1">CHK179-7159</strain>
    </source>
</reference>
<dbReference type="Proteomes" id="UP000886858">
    <property type="component" value="Unassembled WGS sequence"/>
</dbReference>
<comment type="caution">
    <text evidence="1">The sequence shown here is derived from an EMBL/GenBank/DDBJ whole genome shotgun (WGS) entry which is preliminary data.</text>
</comment>